<proteinExistence type="predicted"/>
<sequence>MYRGTTGRRHDAREYAAAAASLVTCAAQLLYVIKLTTKCVKTPVVCARGCYIVSVHSAKESFERSLRYRCSREYLLFDSFLCSHRYSYWCVKQIRK</sequence>
<gene>
    <name evidence="1" type="ORF">TKK_013950</name>
</gene>
<evidence type="ECO:0000313" key="1">
    <source>
        <dbReference type="EMBL" id="KAL3391208.1"/>
    </source>
</evidence>
<reference evidence="1 2" key="1">
    <citation type="journal article" date="2024" name="bioRxiv">
        <title>A reference genome for Trichogramma kaykai: A tiny desert-dwelling parasitoid wasp with competing sex-ratio distorters.</title>
        <authorList>
            <person name="Culotta J."/>
            <person name="Lindsey A.R."/>
        </authorList>
    </citation>
    <scope>NUCLEOTIDE SEQUENCE [LARGE SCALE GENOMIC DNA]</scope>
    <source>
        <strain evidence="1 2">KSX58</strain>
    </source>
</reference>
<accession>A0ABD2WDZ2</accession>
<protein>
    <recommendedName>
        <fullName evidence="3">Secreted protein</fullName>
    </recommendedName>
</protein>
<evidence type="ECO:0000313" key="2">
    <source>
        <dbReference type="Proteomes" id="UP001627154"/>
    </source>
</evidence>
<organism evidence="1 2">
    <name type="scientific">Trichogramma kaykai</name>
    <dbReference type="NCBI Taxonomy" id="54128"/>
    <lineage>
        <taxon>Eukaryota</taxon>
        <taxon>Metazoa</taxon>
        <taxon>Ecdysozoa</taxon>
        <taxon>Arthropoda</taxon>
        <taxon>Hexapoda</taxon>
        <taxon>Insecta</taxon>
        <taxon>Pterygota</taxon>
        <taxon>Neoptera</taxon>
        <taxon>Endopterygota</taxon>
        <taxon>Hymenoptera</taxon>
        <taxon>Apocrita</taxon>
        <taxon>Proctotrupomorpha</taxon>
        <taxon>Chalcidoidea</taxon>
        <taxon>Trichogrammatidae</taxon>
        <taxon>Trichogramma</taxon>
    </lineage>
</organism>
<dbReference type="AlphaFoldDB" id="A0ABD2WDZ2"/>
<comment type="caution">
    <text evidence="1">The sequence shown here is derived from an EMBL/GenBank/DDBJ whole genome shotgun (WGS) entry which is preliminary data.</text>
</comment>
<dbReference type="Proteomes" id="UP001627154">
    <property type="component" value="Unassembled WGS sequence"/>
</dbReference>
<dbReference type="EMBL" id="JBJJXI010000111">
    <property type="protein sequence ID" value="KAL3391208.1"/>
    <property type="molecule type" value="Genomic_DNA"/>
</dbReference>
<keyword evidence="2" id="KW-1185">Reference proteome</keyword>
<name>A0ABD2WDZ2_9HYME</name>
<evidence type="ECO:0008006" key="3">
    <source>
        <dbReference type="Google" id="ProtNLM"/>
    </source>
</evidence>